<proteinExistence type="predicted"/>
<feature type="chain" id="PRO_5002542087" description="PKD domain-containing protein" evidence="1">
    <location>
        <begin position="19"/>
        <end position="1085"/>
    </location>
</feature>
<dbReference type="InterPro" id="IPR012938">
    <property type="entry name" value="Glc/Sorbosone_DH"/>
</dbReference>
<dbReference type="CDD" id="cd00146">
    <property type="entry name" value="PKD"/>
    <property type="match status" value="1"/>
</dbReference>
<dbReference type="InterPro" id="IPR000601">
    <property type="entry name" value="PKD_dom"/>
</dbReference>
<evidence type="ECO:0000259" key="3">
    <source>
        <dbReference type="PROSITE" id="PS51820"/>
    </source>
</evidence>
<evidence type="ECO:0000313" key="5">
    <source>
        <dbReference type="Proteomes" id="UP000033870"/>
    </source>
</evidence>
<dbReference type="InterPro" id="IPR032179">
    <property type="entry name" value="Cry22Aa_Ig-like"/>
</dbReference>
<dbReference type="InterPro" id="IPR013783">
    <property type="entry name" value="Ig-like_fold"/>
</dbReference>
<dbReference type="AlphaFoldDB" id="A0A0G2AND2"/>
<accession>A0A0G2AND2</accession>
<dbReference type="Gene3D" id="3.90.182.10">
    <property type="entry name" value="Toxin - Anthrax Protective Antigen,domain 1"/>
    <property type="match status" value="1"/>
</dbReference>
<dbReference type="PANTHER" id="PTHR19328">
    <property type="entry name" value="HEDGEHOG-INTERACTING PROTEIN"/>
    <property type="match status" value="1"/>
</dbReference>
<dbReference type="Gene3D" id="2.60.40.10">
    <property type="entry name" value="Immunoglobulins"/>
    <property type="match status" value="2"/>
</dbReference>
<feature type="domain" description="PKD" evidence="2">
    <location>
        <begin position="403"/>
        <end position="481"/>
    </location>
</feature>
<dbReference type="InterPro" id="IPR008979">
    <property type="entry name" value="Galactose-bd-like_sf"/>
</dbReference>
<keyword evidence="1" id="KW-0732">Signal</keyword>
<dbReference type="SUPFAM" id="SSF49785">
    <property type="entry name" value="Galactose-binding domain-like"/>
    <property type="match status" value="1"/>
</dbReference>
<dbReference type="PROSITE" id="PS50093">
    <property type="entry name" value="PKD"/>
    <property type="match status" value="1"/>
</dbReference>
<dbReference type="InterPro" id="IPR022409">
    <property type="entry name" value="PKD/Chitinase_dom"/>
</dbReference>
<dbReference type="Proteomes" id="UP000033870">
    <property type="component" value="Unassembled WGS sequence"/>
</dbReference>
<dbReference type="SUPFAM" id="SSF50952">
    <property type="entry name" value="Soluble quinoprotein glucose dehydrogenase"/>
    <property type="match status" value="1"/>
</dbReference>
<dbReference type="Pfam" id="PF07995">
    <property type="entry name" value="GSDH"/>
    <property type="match status" value="1"/>
</dbReference>
<evidence type="ECO:0000256" key="1">
    <source>
        <dbReference type="SAM" id="SignalP"/>
    </source>
</evidence>
<dbReference type="Pfam" id="PF07691">
    <property type="entry name" value="PA14"/>
    <property type="match status" value="1"/>
</dbReference>
<dbReference type="Pfam" id="PF16403">
    <property type="entry name" value="Bact_surface_Ig-like"/>
    <property type="match status" value="1"/>
</dbReference>
<organism evidence="4 5">
    <name type="scientific">Candidatus Magasanikbacteria bacterium GW2011_GWA2_56_11</name>
    <dbReference type="NCBI Taxonomy" id="1619044"/>
    <lineage>
        <taxon>Bacteria</taxon>
        <taxon>Candidatus Magasanikiibacteriota</taxon>
    </lineage>
</organism>
<dbReference type="Gene3D" id="2.60.120.430">
    <property type="entry name" value="Galactose-binding lectin"/>
    <property type="match status" value="1"/>
</dbReference>
<dbReference type="SUPFAM" id="SSF56988">
    <property type="entry name" value="Anthrax protective antigen"/>
    <property type="match status" value="1"/>
</dbReference>
<dbReference type="InterPro" id="IPR035986">
    <property type="entry name" value="PKD_dom_sf"/>
</dbReference>
<dbReference type="PROSITE" id="PS51820">
    <property type="entry name" value="PA14"/>
    <property type="match status" value="1"/>
</dbReference>
<dbReference type="InterPro" id="IPR011658">
    <property type="entry name" value="PA14_dom"/>
</dbReference>
<dbReference type="Pfam" id="PF18911">
    <property type="entry name" value="PKD_4"/>
    <property type="match status" value="1"/>
</dbReference>
<sequence length="1085" mass="115398">MALVLCGLSALTPLPAEAAAPAGFFTEVVAGGFNLPTAIAFAPDGRIFVAEKGGVIKIIKDGVVLPVPFVTLPDVNDWADHGLLGLALDPNFAANGFVYLSYTHENTPGKNYEGPKTGRIVRLKASGDTADMSTYMVLVGTVGGDEAKPSCDDYPITADCLPTDSPSHSVGGLRFGPDGKLYATIGDGAGYFAVDPRALNSLNLDSLAGKILRLNTDGTAPADNPFHTGDPNANRSRIWAYGVRNSLRFNFSPLSNSLFAGDVGWYSWEEINIVKPGMNLGWPCREGYEATPEYNCATENYTDPAFAFHHAANNDPYAITGGTFSGTAYPEEYQHNYFLGHFGDPFIKRAVVSADDKIHFIENWFDNADGPVDFVTGPDGSIYYVAIFTGEVRHIVYAADQKPKAVATASVVTGVPPLSVAFSSGGSLDPEGSPLTFLWEFGDGATSTEANPAHVYAEGVYSAKLTVADGSGNTSSATLTIAAQNLPPENAFRAEYFNGMTLSGSPAAVETVPEVNFNWTVFSPDGVITPDHFSGRYTGRFTLGGTYRFTVTGDDGVRLFVDDNLLIDKWFDQGATAYTAEAKLTPGLHTVKLEYYENTGDAMVKLSWEKLAEAGVPAPSLLGANIVPTTTVIGNVSTLNAHIGNTGSPEPILVDMEIYNEGGTQIAQEFFENVVIDPGTEQAFALKWFPQVPGIYRLSVGLFSPAWGSLYTWVDKALEFTAYNREPVGDNAKPVITLTGEAAMSVALHSVFTDPGATALDKEDGDISGKIVVGGDTVNTEVSGTYLLTYNVTDIMGGQADQVTRTVQVLDSEPAGEPLAQLVSATTTPNPVMLGGESAIATEVLNTGAAGPVTVDIEVYDGPIQVAQEYFDDVAFEAGEKKPFSFIWKPTYAGTFDVMVGLFSKGWSTLYQWVSNAAQITAVTADPGPEPTPTSTAAMVIYDDVLAPGWENWSWEINASATTTPVYQGTQALAVEFLSPWAGYFLHHPGLDTTGRTTLTMTLYGTVPAGQQLQIVPFDATGAGPNHYKLAPYLPDGVLKAGQWQTVSIPLADIGAAGGTITGFAIQGNTGANEGTFYLDEVRIE</sequence>
<dbReference type="PANTHER" id="PTHR19328:SF13">
    <property type="entry name" value="HIPL1 PROTEIN"/>
    <property type="match status" value="1"/>
</dbReference>
<dbReference type="STRING" id="1619044.UY92_C0003G0063"/>
<dbReference type="Gene3D" id="2.120.10.30">
    <property type="entry name" value="TolB, C-terminal domain"/>
    <property type="match status" value="1"/>
</dbReference>
<protein>
    <recommendedName>
        <fullName evidence="6">PKD domain-containing protein</fullName>
    </recommendedName>
</protein>
<evidence type="ECO:0000259" key="2">
    <source>
        <dbReference type="PROSITE" id="PS50093"/>
    </source>
</evidence>
<dbReference type="InterPro" id="IPR011042">
    <property type="entry name" value="6-blade_b-propeller_TolB-like"/>
</dbReference>
<dbReference type="EMBL" id="LCRX01000003">
    <property type="protein sequence ID" value="KKW42857.1"/>
    <property type="molecule type" value="Genomic_DNA"/>
</dbReference>
<feature type="domain" description="PA14" evidence="3">
    <location>
        <begin position="487"/>
        <end position="625"/>
    </location>
</feature>
<feature type="signal peptide" evidence="1">
    <location>
        <begin position="1"/>
        <end position="18"/>
    </location>
</feature>
<reference evidence="4 5" key="1">
    <citation type="journal article" date="2015" name="Nature">
        <title>rRNA introns, odd ribosomes, and small enigmatic genomes across a large radiation of phyla.</title>
        <authorList>
            <person name="Brown C.T."/>
            <person name="Hug L.A."/>
            <person name="Thomas B.C."/>
            <person name="Sharon I."/>
            <person name="Castelle C.J."/>
            <person name="Singh A."/>
            <person name="Wilkins M.J."/>
            <person name="Williams K.H."/>
            <person name="Banfield J.F."/>
        </authorList>
    </citation>
    <scope>NUCLEOTIDE SEQUENCE [LARGE SCALE GENOMIC DNA]</scope>
</reference>
<comment type="caution">
    <text evidence="4">The sequence shown here is derived from an EMBL/GenBank/DDBJ whole genome shotgun (WGS) entry which is preliminary data.</text>
</comment>
<dbReference type="PATRIC" id="fig|1619044.3.peg.263"/>
<dbReference type="SMART" id="SM00089">
    <property type="entry name" value="PKD"/>
    <property type="match status" value="1"/>
</dbReference>
<evidence type="ECO:0000313" key="4">
    <source>
        <dbReference type="EMBL" id="KKW42857.1"/>
    </source>
</evidence>
<dbReference type="SMART" id="SM00758">
    <property type="entry name" value="PA14"/>
    <property type="match status" value="1"/>
</dbReference>
<dbReference type="InterPro" id="IPR037524">
    <property type="entry name" value="PA14/GLEYA"/>
</dbReference>
<dbReference type="SUPFAM" id="SSF49299">
    <property type="entry name" value="PKD domain"/>
    <property type="match status" value="1"/>
</dbReference>
<name>A0A0G2AND2_9BACT</name>
<gene>
    <name evidence="4" type="ORF">UY92_C0003G0063</name>
</gene>
<evidence type="ECO:0008006" key="6">
    <source>
        <dbReference type="Google" id="ProtNLM"/>
    </source>
</evidence>
<dbReference type="InterPro" id="IPR011041">
    <property type="entry name" value="Quinoprot_gluc/sorb_DH_b-prop"/>
</dbReference>